<keyword evidence="2" id="KW-1185">Reference proteome</keyword>
<reference evidence="2" key="1">
    <citation type="journal article" date="2023" name="Front. Microbiol.">
        <title>Ralstonia chuxiongensis sp. nov., Ralstonia mojiangensis sp. nov., and Ralstonia soli sp. nov., isolated from tobacco fields, are three novel species in the family Burkholderiaceae.</title>
        <authorList>
            <person name="Lu C.H."/>
            <person name="Zhang Y.Y."/>
            <person name="Jiang N."/>
            <person name="Chen W."/>
            <person name="Shao X."/>
            <person name="Zhao Z.M."/>
            <person name="Lu W.L."/>
            <person name="Hu X."/>
            <person name="Xi Y.X."/>
            <person name="Zou S.Y."/>
            <person name="Wei Q.J."/>
            <person name="Lin Z.L."/>
            <person name="Gong L."/>
            <person name="Gai X.T."/>
            <person name="Zhang L.Q."/>
            <person name="Li J.Y."/>
            <person name="Jin Y."/>
            <person name="Xia Z.Y."/>
        </authorList>
    </citation>
    <scope>NUCLEOTIDE SEQUENCE [LARGE SCALE GENOMIC DNA]</scope>
    <source>
        <strain evidence="2">21YRMH01-3</strain>
    </source>
</reference>
<comment type="caution">
    <text evidence="1">The sequence shown here is derived from an EMBL/GenBank/DDBJ whole genome shotgun (WGS) entry which is preliminary data.</text>
</comment>
<proteinExistence type="predicted"/>
<dbReference type="EMBL" id="JAMYWC010000011">
    <property type="protein sequence ID" value="MCP1175636.1"/>
    <property type="molecule type" value="Genomic_DNA"/>
</dbReference>
<gene>
    <name evidence="1" type="ORF">NKG59_24990</name>
</gene>
<accession>A0AA42BJU8</accession>
<protein>
    <submittedName>
        <fullName evidence="1">Uncharacterized protein</fullName>
    </submittedName>
</protein>
<sequence length="104" mass="11249">MSQIVISEPDIEAAVAHLRGLPYSATATMPAEWSRKRFLDTLTATLRANPKAKGALPIAPGVWALVQPFGVDLAGSFEPDERRQVWVLLRSVGTDPARIEALAV</sequence>
<dbReference type="Proteomes" id="UP001162793">
    <property type="component" value="Unassembled WGS sequence"/>
</dbReference>
<dbReference type="RefSeq" id="WP_253542738.1">
    <property type="nucleotide sequence ID" value="NZ_JAMYWC010000011.1"/>
</dbReference>
<evidence type="ECO:0000313" key="2">
    <source>
        <dbReference type="Proteomes" id="UP001162793"/>
    </source>
</evidence>
<organism evidence="1 2">
    <name type="scientific">Ralstonia chuxiongensis</name>
    <dbReference type="NCBI Taxonomy" id="2957504"/>
    <lineage>
        <taxon>Bacteria</taxon>
        <taxon>Pseudomonadati</taxon>
        <taxon>Pseudomonadota</taxon>
        <taxon>Betaproteobacteria</taxon>
        <taxon>Burkholderiales</taxon>
        <taxon>Burkholderiaceae</taxon>
        <taxon>Ralstonia</taxon>
    </lineage>
</organism>
<name>A0AA42BJU8_9RALS</name>
<dbReference type="AlphaFoldDB" id="A0AA42BJU8"/>
<evidence type="ECO:0000313" key="1">
    <source>
        <dbReference type="EMBL" id="MCP1175636.1"/>
    </source>
</evidence>